<proteinExistence type="predicted"/>
<dbReference type="KEGG" id="cheb:HH215_02450"/>
<evidence type="ECO:0000256" key="2">
    <source>
        <dbReference type="ARBA" id="ARBA00023125"/>
    </source>
</evidence>
<keyword evidence="2" id="KW-0238">DNA-binding</keyword>
<dbReference type="EMBL" id="CP051680">
    <property type="protein sequence ID" value="QJD82153.1"/>
    <property type="molecule type" value="Genomic_DNA"/>
</dbReference>
<dbReference type="PANTHER" id="PTHR43280:SF2">
    <property type="entry name" value="HTH-TYPE TRANSCRIPTIONAL REGULATOR EXSA"/>
    <property type="match status" value="1"/>
</dbReference>
<evidence type="ECO:0000313" key="6">
    <source>
        <dbReference type="Proteomes" id="UP000502248"/>
    </source>
</evidence>
<dbReference type="Pfam" id="PF12833">
    <property type="entry name" value="HTH_18"/>
    <property type="match status" value="1"/>
</dbReference>
<dbReference type="InterPro" id="IPR009057">
    <property type="entry name" value="Homeodomain-like_sf"/>
</dbReference>
<dbReference type="Gene3D" id="2.60.120.10">
    <property type="entry name" value="Jelly Rolls"/>
    <property type="match status" value="1"/>
</dbReference>
<dbReference type="GO" id="GO:0043565">
    <property type="term" value="F:sequence-specific DNA binding"/>
    <property type="evidence" value="ECO:0007669"/>
    <property type="project" value="InterPro"/>
</dbReference>
<dbReference type="SUPFAM" id="SSF51215">
    <property type="entry name" value="Regulatory protein AraC"/>
    <property type="match status" value="1"/>
</dbReference>
<evidence type="ECO:0000313" key="5">
    <source>
        <dbReference type="EMBL" id="QJD82153.1"/>
    </source>
</evidence>
<dbReference type="PANTHER" id="PTHR43280">
    <property type="entry name" value="ARAC-FAMILY TRANSCRIPTIONAL REGULATOR"/>
    <property type="match status" value="1"/>
</dbReference>
<reference evidence="5 6" key="1">
    <citation type="submission" date="2020-04" db="EMBL/GenBank/DDBJ databases">
        <title>Genome sequencing of novel species.</title>
        <authorList>
            <person name="Heo J."/>
            <person name="Kim S.-J."/>
            <person name="Kim J.-S."/>
            <person name="Hong S.-B."/>
            <person name="Kwon S.-W."/>
        </authorList>
    </citation>
    <scope>NUCLEOTIDE SEQUENCE [LARGE SCALE GENOMIC DNA]</scope>
    <source>
        <strain evidence="5 6">MFER-1</strain>
    </source>
</reference>
<dbReference type="GO" id="GO:0003700">
    <property type="term" value="F:DNA-binding transcription factor activity"/>
    <property type="evidence" value="ECO:0007669"/>
    <property type="project" value="InterPro"/>
</dbReference>
<evidence type="ECO:0000256" key="1">
    <source>
        <dbReference type="ARBA" id="ARBA00023015"/>
    </source>
</evidence>
<dbReference type="Proteomes" id="UP000502248">
    <property type="component" value="Chromosome"/>
</dbReference>
<dbReference type="InterPro" id="IPR018060">
    <property type="entry name" value="HTH_AraC"/>
</dbReference>
<dbReference type="RefSeq" id="WP_169278456.1">
    <property type="nucleotide sequence ID" value="NZ_CP051680.1"/>
</dbReference>
<keyword evidence="3" id="KW-0804">Transcription</keyword>
<name>A0A7Z2VFA7_9BACL</name>
<dbReference type="InterPro" id="IPR003313">
    <property type="entry name" value="AraC-bd"/>
</dbReference>
<accession>A0A7Z2VFA7</accession>
<organism evidence="5 6">
    <name type="scientific">Cohnella herbarum</name>
    <dbReference type="NCBI Taxonomy" id="2728023"/>
    <lineage>
        <taxon>Bacteria</taxon>
        <taxon>Bacillati</taxon>
        <taxon>Bacillota</taxon>
        <taxon>Bacilli</taxon>
        <taxon>Bacillales</taxon>
        <taxon>Paenibacillaceae</taxon>
        <taxon>Cohnella</taxon>
    </lineage>
</organism>
<dbReference type="SMART" id="SM00342">
    <property type="entry name" value="HTH_ARAC"/>
    <property type="match status" value="1"/>
</dbReference>
<keyword evidence="1" id="KW-0805">Transcription regulation</keyword>
<keyword evidence="6" id="KW-1185">Reference proteome</keyword>
<evidence type="ECO:0000259" key="4">
    <source>
        <dbReference type="PROSITE" id="PS01124"/>
    </source>
</evidence>
<dbReference type="InterPro" id="IPR037923">
    <property type="entry name" value="HTH-like"/>
</dbReference>
<dbReference type="PROSITE" id="PS01124">
    <property type="entry name" value="HTH_ARAC_FAMILY_2"/>
    <property type="match status" value="1"/>
</dbReference>
<evidence type="ECO:0000256" key="3">
    <source>
        <dbReference type="ARBA" id="ARBA00023163"/>
    </source>
</evidence>
<dbReference type="Pfam" id="PF02311">
    <property type="entry name" value="AraC_binding"/>
    <property type="match status" value="1"/>
</dbReference>
<dbReference type="InterPro" id="IPR014710">
    <property type="entry name" value="RmlC-like_jellyroll"/>
</dbReference>
<gene>
    <name evidence="5" type="ORF">HH215_02450</name>
</gene>
<protein>
    <submittedName>
        <fullName evidence="5">AraC family transcriptional regulator</fullName>
    </submittedName>
</protein>
<dbReference type="Gene3D" id="1.10.10.60">
    <property type="entry name" value="Homeodomain-like"/>
    <property type="match status" value="1"/>
</dbReference>
<feature type="domain" description="HTH araC/xylS-type" evidence="4">
    <location>
        <begin position="185"/>
        <end position="289"/>
    </location>
</feature>
<sequence>MSVQRAPVPETVSIFPNLKNETYLYGAHTAEVSRGWICNRHLHHLMFEINLVIEGCQTCTIGEEVIEQHPGDLVIIPPMQLHEFKLVQSDVMRYFVFHAQISDADLLRRMAISRPNYVPVGHSLNERIRPHVLELMNQLKFNSSKSAIFHRLFAFLNELELYYVNESPQDASTRTSDSLADQIAREIEQLVIATAEEEDRAPLTNWLETLSQKIGISKRHSARVFQETYRISPRDYLAILRRQEAMHALLNGSDSLEHISRRIGFENVQSFIRQFMKWTGTTPGAYRKSHRDDFYYLTPLEER</sequence>
<dbReference type="AlphaFoldDB" id="A0A7Z2VFA7"/>
<dbReference type="SUPFAM" id="SSF46689">
    <property type="entry name" value="Homeodomain-like"/>
    <property type="match status" value="1"/>
</dbReference>